<dbReference type="STRING" id="1073090.A0A1L9SLR6"/>
<dbReference type="AlphaFoldDB" id="A0A1L9SLR6"/>
<dbReference type="PIRSF" id="PIRSF001617">
    <property type="entry name" value="Alpha-AR"/>
    <property type="match status" value="1"/>
</dbReference>
<dbReference type="OrthoDB" id="416786at2759"/>
<evidence type="ECO:0000313" key="7">
    <source>
        <dbReference type="Proteomes" id="UP000184188"/>
    </source>
</evidence>
<dbReference type="InterPro" id="IPR036291">
    <property type="entry name" value="NAD(P)-bd_dom_sf"/>
</dbReference>
<keyword evidence="2" id="KW-0597">Phosphoprotein</keyword>
<dbReference type="EMBL" id="KV878339">
    <property type="protein sequence ID" value="OJJ48138.1"/>
    <property type="molecule type" value="Genomic_DNA"/>
</dbReference>
<feature type="region of interest" description="Disordered" evidence="3">
    <location>
        <begin position="488"/>
        <end position="508"/>
    </location>
</feature>
<proteinExistence type="predicted"/>
<evidence type="ECO:0000256" key="3">
    <source>
        <dbReference type="SAM" id="MobiDB-lite"/>
    </source>
</evidence>
<gene>
    <name evidence="6" type="ORF">ASPZODRAFT_130076</name>
</gene>
<dbReference type="NCBIfam" id="TIGR01733">
    <property type="entry name" value="AA-adenyl-dom"/>
    <property type="match status" value="1"/>
</dbReference>
<dbReference type="InterPro" id="IPR000873">
    <property type="entry name" value="AMP-dep_synth/lig_dom"/>
</dbReference>
<dbReference type="InterPro" id="IPR045851">
    <property type="entry name" value="AMP-bd_C_sf"/>
</dbReference>
<dbReference type="Gene3D" id="3.30.300.30">
    <property type="match status" value="1"/>
</dbReference>
<dbReference type="NCBIfam" id="TIGR01746">
    <property type="entry name" value="Thioester-redct"/>
    <property type="match status" value="1"/>
</dbReference>
<evidence type="ECO:0000313" key="6">
    <source>
        <dbReference type="EMBL" id="OJJ48138.1"/>
    </source>
</evidence>
<dbReference type="SUPFAM" id="SSF56801">
    <property type="entry name" value="Acetyl-CoA synthetase-like"/>
    <property type="match status" value="1"/>
</dbReference>
<dbReference type="PANTHER" id="PTHR44845">
    <property type="entry name" value="CARRIER DOMAIN-CONTAINING PROTEIN"/>
    <property type="match status" value="1"/>
</dbReference>
<sequence>MRRRLSSGEQLGMSLSLNLKPQENIWGLEARCVHELIGQRVRSGPEATALCTTSTTSVSYRQLDAWSRRLAVRLRQLGLRRGMYVPFCFEKSTAAIIAMMGILHAGGACVALDPTHPQHRRQIILEAVQTRFVLASPTHAHLFAETPLQHLIVVSPELDNDFFLDESLLEEDVGGSIAQPGDPAFVVFTSGSSGKPKGVILEHGAICTSAKYHGEAMRVDETTRVFQYAAYTFDMSIYDIFTTLIRGGCVCVPSEHERVHDIAHAMEAMRVNWAFFTPTVLSLIAPEEVPTLKTLLLAGEPVTQTIIDTWADKVVLINGYGSTEISTSFIGVLKPSSDPKYIGTTYGVDAWITDPEDTNRLLPTGSEGELVVTGPVLARGYLDNPTAMAEKFIERPAWWRPSSSSSGLVTAGQPVQVYRTGDIVRQDASGSFQFVRRKGPMVKIRGQRVELGEVEQTLSSHPDIKVCAAVFVSDGAYRDAISVAYQLHSENSSSSTGDASDDSDAKPSIRCLTESERDELGGSPRGLREFVSTRLPSYMVPSHWLAIAEMPLLSSGKVDRIRMGKWVASLSPPSSSNSAPTLDEENHDGIWNRKKQNSLVLRQIKSTVFNLSQTKFPDSLPLADAGLDSLKMMALNRFVKTTYRLSIDIPVLGSMSLSSLAQRILDHLQGVDESASTLEAPAKTRMNLLQELADLRLQLRTALPSADHGLRRVFITGATGFLGTYVLRQLLMAIPQATIICHTRARTAEQGLQRLASSAAKAGWKLEHFAHRIQVWTGDLSLPQLGLNASQWQCLTGSGPVEGTIDAVIHNAADVNWTKSYAALKAVNVLSTMSLLQAIGQSPVKPRFVYVSGGRSSNSETESAMDLLEEVETMNGYDLTKLYSHMLVKEFARLSKSNHASIVKPGYIIGTATEGIANTDDFIWRMVAGSIMGHAYNSDEDHLWLYIAGAERVAEVIVDELFQPSRPGVCAERSITDGLTVRQFWEIFQNHFHYDLRALPAAKWMQVVSSDADSKGEEHPLYPLLESLARGDAQAGAERLERSIPGVLTHVVRATIIKNAEYLQRIGFLPGPKGEKTMVARDNSLIFKRHLCHDHPIPGVVKVEM</sequence>
<dbReference type="InterPro" id="IPR010071">
    <property type="entry name" value="AA_adenyl_dom"/>
</dbReference>
<dbReference type="VEuPathDB" id="FungiDB:ASPZODRAFT_130076"/>
<feature type="compositionally biased region" description="Low complexity" evidence="3">
    <location>
        <begin position="489"/>
        <end position="498"/>
    </location>
</feature>
<dbReference type="Pfam" id="PF00501">
    <property type="entry name" value="AMP-binding"/>
    <property type="match status" value="1"/>
</dbReference>
<dbReference type="InterPro" id="IPR010080">
    <property type="entry name" value="Thioester_reductase-like_dom"/>
</dbReference>
<feature type="domain" description="AMP-dependent synthetase/ligase" evidence="4">
    <location>
        <begin position="40"/>
        <end position="382"/>
    </location>
</feature>
<feature type="domain" description="Thioester reductase (TE)" evidence="5">
    <location>
        <begin position="715"/>
        <end position="933"/>
    </location>
</feature>
<dbReference type="CDD" id="cd05918">
    <property type="entry name" value="A_NRPS_SidN3_like"/>
    <property type="match status" value="1"/>
</dbReference>
<evidence type="ECO:0000256" key="1">
    <source>
        <dbReference type="ARBA" id="ARBA00022450"/>
    </source>
</evidence>
<dbReference type="Proteomes" id="UP000184188">
    <property type="component" value="Unassembled WGS sequence"/>
</dbReference>
<evidence type="ECO:0000256" key="2">
    <source>
        <dbReference type="ARBA" id="ARBA00022553"/>
    </source>
</evidence>
<organism evidence="6 7">
    <name type="scientific">Penicilliopsis zonata CBS 506.65</name>
    <dbReference type="NCBI Taxonomy" id="1073090"/>
    <lineage>
        <taxon>Eukaryota</taxon>
        <taxon>Fungi</taxon>
        <taxon>Dikarya</taxon>
        <taxon>Ascomycota</taxon>
        <taxon>Pezizomycotina</taxon>
        <taxon>Eurotiomycetes</taxon>
        <taxon>Eurotiomycetidae</taxon>
        <taxon>Eurotiales</taxon>
        <taxon>Aspergillaceae</taxon>
        <taxon>Penicilliopsis</taxon>
    </lineage>
</organism>
<dbReference type="PANTHER" id="PTHR44845:SF4">
    <property type="entry name" value="NONRIBOSOMAL PEPTIDE SYNTHASE INPA"/>
    <property type="match status" value="1"/>
</dbReference>
<dbReference type="Pfam" id="PF07993">
    <property type="entry name" value="NAD_binding_4"/>
    <property type="match status" value="1"/>
</dbReference>
<name>A0A1L9SLR6_9EURO</name>
<accession>A0A1L9SLR6</accession>
<evidence type="ECO:0008006" key="8">
    <source>
        <dbReference type="Google" id="ProtNLM"/>
    </source>
</evidence>
<dbReference type="SUPFAM" id="SSF51735">
    <property type="entry name" value="NAD(P)-binding Rossmann-fold domains"/>
    <property type="match status" value="1"/>
</dbReference>
<dbReference type="PROSITE" id="PS00455">
    <property type="entry name" value="AMP_BINDING"/>
    <property type="match status" value="1"/>
</dbReference>
<dbReference type="InterPro" id="IPR020845">
    <property type="entry name" value="AMP-binding_CS"/>
</dbReference>
<protein>
    <recommendedName>
        <fullName evidence="8">Carrier domain-containing protein</fullName>
    </recommendedName>
</protein>
<dbReference type="GeneID" id="34608890"/>
<evidence type="ECO:0000259" key="4">
    <source>
        <dbReference type="Pfam" id="PF00501"/>
    </source>
</evidence>
<dbReference type="InterPro" id="IPR013120">
    <property type="entry name" value="FAR_NAD-bd"/>
</dbReference>
<reference evidence="7" key="1">
    <citation type="journal article" date="2017" name="Genome Biol.">
        <title>Comparative genomics reveals high biological diversity and specific adaptations in the industrially and medically important fungal genus Aspergillus.</title>
        <authorList>
            <person name="de Vries R.P."/>
            <person name="Riley R."/>
            <person name="Wiebenga A."/>
            <person name="Aguilar-Osorio G."/>
            <person name="Amillis S."/>
            <person name="Uchima C.A."/>
            <person name="Anderluh G."/>
            <person name="Asadollahi M."/>
            <person name="Askin M."/>
            <person name="Barry K."/>
            <person name="Battaglia E."/>
            <person name="Bayram O."/>
            <person name="Benocci T."/>
            <person name="Braus-Stromeyer S.A."/>
            <person name="Caldana C."/>
            <person name="Canovas D."/>
            <person name="Cerqueira G.C."/>
            <person name="Chen F."/>
            <person name="Chen W."/>
            <person name="Choi C."/>
            <person name="Clum A."/>
            <person name="Dos Santos R.A."/>
            <person name="Damasio A.R."/>
            <person name="Diallinas G."/>
            <person name="Emri T."/>
            <person name="Fekete E."/>
            <person name="Flipphi M."/>
            <person name="Freyberg S."/>
            <person name="Gallo A."/>
            <person name="Gournas C."/>
            <person name="Habgood R."/>
            <person name="Hainaut M."/>
            <person name="Harispe M.L."/>
            <person name="Henrissat B."/>
            <person name="Hilden K.S."/>
            <person name="Hope R."/>
            <person name="Hossain A."/>
            <person name="Karabika E."/>
            <person name="Karaffa L."/>
            <person name="Karanyi Z."/>
            <person name="Krasevec N."/>
            <person name="Kuo A."/>
            <person name="Kusch H."/>
            <person name="LaButti K."/>
            <person name="Lagendijk E.L."/>
            <person name="Lapidus A."/>
            <person name="Levasseur A."/>
            <person name="Lindquist E."/>
            <person name="Lipzen A."/>
            <person name="Logrieco A.F."/>
            <person name="MacCabe A."/>
            <person name="Maekelae M.R."/>
            <person name="Malavazi I."/>
            <person name="Melin P."/>
            <person name="Meyer V."/>
            <person name="Mielnichuk N."/>
            <person name="Miskei M."/>
            <person name="Molnar A.P."/>
            <person name="Mule G."/>
            <person name="Ngan C.Y."/>
            <person name="Orejas M."/>
            <person name="Orosz E."/>
            <person name="Ouedraogo J.P."/>
            <person name="Overkamp K.M."/>
            <person name="Park H.-S."/>
            <person name="Perrone G."/>
            <person name="Piumi F."/>
            <person name="Punt P.J."/>
            <person name="Ram A.F."/>
            <person name="Ramon A."/>
            <person name="Rauscher S."/>
            <person name="Record E."/>
            <person name="Riano-Pachon D.M."/>
            <person name="Robert V."/>
            <person name="Roehrig J."/>
            <person name="Ruller R."/>
            <person name="Salamov A."/>
            <person name="Salih N.S."/>
            <person name="Samson R.A."/>
            <person name="Sandor E."/>
            <person name="Sanguinetti M."/>
            <person name="Schuetze T."/>
            <person name="Sepcic K."/>
            <person name="Shelest E."/>
            <person name="Sherlock G."/>
            <person name="Sophianopoulou V."/>
            <person name="Squina F.M."/>
            <person name="Sun H."/>
            <person name="Susca A."/>
            <person name="Todd R.B."/>
            <person name="Tsang A."/>
            <person name="Unkles S.E."/>
            <person name="van de Wiele N."/>
            <person name="van Rossen-Uffink D."/>
            <person name="Oliveira J.V."/>
            <person name="Vesth T.C."/>
            <person name="Visser J."/>
            <person name="Yu J.-H."/>
            <person name="Zhou M."/>
            <person name="Andersen M.R."/>
            <person name="Archer D.B."/>
            <person name="Baker S.E."/>
            <person name="Benoit I."/>
            <person name="Brakhage A.A."/>
            <person name="Braus G.H."/>
            <person name="Fischer R."/>
            <person name="Frisvad J.C."/>
            <person name="Goldman G.H."/>
            <person name="Houbraken J."/>
            <person name="Oakley B."/>
            <person name="Pocsi I."/>
            <person name="Scazzocchio C."/>
            <person name="Seiboth B."/>
            <person name="vanKuyk P.A."/>
            <person name="Wortman J."/>
            <person name="Dyer P.S."/>
            <person name="Grigoriev I.V."/>
        </authorList>
    </citation>
    <scope>NUCLEOTIDE SEQUENCE [LARGE SCALE GENOMIC DNA]</scope>
    <source>
        <strain evidence="7">CBS 506.65</strain>
    </source>
</reference>
<keyword evidence="1" id="KW-0596">Phosphopantetheine</keyword>
<keyword evidence="7" id="KW-1185">Reference proteome</keyword>
<dbReference type="Gene3D" id="3.40.50.720">
    <property type="entry name" value="NAD(P)-binding Rossmann-like Domain"/>
    <property type="match status" value="1"/>
</dbReference>
<dbReference type="SUPFAM" id="SSF47336">
    <property type="entry name" value="ACP-like"/>
    <property type="match status" value="1"/>
</dbReference>
<dbReference type="RefSeq" id="XP_022582648.1">
    <property type="nucleotide sequence ID" value="XM_022722425.1"/>
</dbReference>
<evidence type="ECO:0000259" key="5">
    <source>
        <dbReference type="Pfam" id="PF07993"/>
    </source>
</evidence>
<dbReference type="InterPro" id="IPR042099">
    <property type="entry name" value="ANL_N_sf"/>
</dbReference>
<dbReference type="Gene3D" id="3.40.50.12780">
    <property type="entry name" value="N-terminal domain of ligase-like"/>
    <property type="match status" value="1"/>
</dbReference>
<dbReference type="InterPro" id="IPR036736">
    <property type="entry name" value="ACP-like_sf"/>
</dbReference>